<sequence length="149" mass="15997">MADPHRPRRIDRGHGPIGDLVDRVAEPDVDACLGVLVTTVIDLTDVLAEPPVREVLSQWREHGRVSPTTRGQLDAAVSRHELDASVAHRADDTETQRHEFFRARALACLSIAVAADRPAGERLADCAYEAIIAMGGTAGVVGVLVEYAG</sequence>
<reference evidence="1 2" key="1">
    <citation type="submission" date="2020-01" db="EMBL/GenBank/DDBJ databases">
        <title>Investigation of new actinobacteria for the biodesulphurisation of diesel fuel.</title>
        <authorList>
            <person name="Athi Narayanan S.M."/>
        </authorList>
    </citation>
    <scope>NUCLEOTIDE SEQUENCE [LARGE SCALE GENOMIC DNA]</scope>
    <source>
        <strain evidence="1 2">213E</strain>
    </source>
</reference>
<dbReference type="RefSeq" id="WP_059036065.1">
    <property type="nucleotide sequence ID" value="NZ_JAADZU010000026.1"/>
</dbReference>
<gene>
    <name evidence="1" type="ORF">GYA93_10030</name>
</gene>
<evidence type="ECO:0000313" key="2">
    <source>
        <dbReference type="Proteomes" id="UP000466307"/>
    </source>
</evidence>
<name>A0A7K3LNU1_9ACTN</name>
<evidence type="ECO:0000313" key="1">
    <source>
        <dbReference type="EMBL" id="NDK89914.1"/>
    </source>
</evidence>
<keyword evidence="2" id="KW-1185">Reference proteome</keyword>
<organism evidence="1 2">
    <name type="scientific">Gordonia desulfuricans</name>
    <dbReference type="NCBI Taxonomy" id="89051"/>
    <lineage>
        <taxon>Bacteria</taxon>
        <taxon>Bacillati</taxon>
        <taxon>Actinomycetota</taxon>
        <taxon>Actinomycetes</taxon>
        <taxon>Mycobacteriales</taxon>
        <taxon>Gordoniaceae</taxon>
        <taxon>Gordonia</taxon>
    </lineage>
</organism>
<comment type="caution">
    <text evidence="1">The sequence shown here is derived from an EMBL/GenBank/DDBJ whole genome shotgun (WGS) entry which is preliminary data.</text>
</comment>
<dbReference type="Proteomes" id="UP000466307">
    <property type="component" value="Unassembled WGS sequence"/>
</dbReference>
<protein>
    <submittedName>
        <fullName evidence="1">Uncharacterized protein</fullName>
    </submittedName>
</protein>
<dbReference type="AlphaFoldDB" id="A0A7K3LNU1"/>
<accession>A0A7K3LNU1</accession>
<proteinExistence type="predicted"/>
<dbReference type="EMBL" id="JAADZU010000026">
    <property type="protein sequence ID" value="NDK89914.1"/>
    <property type="molecule type" value="Genomic_DNA"/>
</dbReference>